<dbReference type="RefSeq" id="WP_161124984.1">
    <property type="nucleotide sequence ID" value="NZ_VYSB01000007.1"/>
</dbReference>
<name>A0A7C9N8D9_9BURK</name>
<dbReference type="AlphaFoldDB" id="A0A7C9N8D9"/>
<keyword evidence="1" id="KW-0472">Membrane</keyword>
<proteinExistence type="predicted"/>
<reference evidence="2 3" key="1">
    <citation type="submission" date="2019-09" db="EMBL/GenBank/DDBJ databases">
        <title>Identification of Malikia spinosa a prominent benzene-, toluene-, and ethylbenzene-degrading bacterium: enrichment, isolation and whole genome sequencing.</title>
        <authorList>
            <person name="Tancsics A."/>
            <person name="Revesz F."/>
            <person name="Kriszt B."/>
        </authorList>
    </citation>
    <scope>NUCLEOTIDE SEQUENCE [LARGE SCALE GENOMIC DNA]</scope>
    <source>
        <strain evidence="2 3">AB6</strain>
    </source>
</reference>
<accession>A0A7C9N8D9</accession>
<evidence type="ECO:0000313" key="3">
    <source>
        <dbReference type="Proteomes" id="UP000481947"/>
    </source>
</evidence>
<dbReference type="Proteomes" id="UP000481947">
    <property type="component" value="Unassembled WGS sequence"/>
</dbReference>
<keyword evidence="1" id="KW-1133">Transmembrane helix</keyword>
<dbReference type="InterPro" id="IPR029032">
    <property type="entry name" value="AhpD-like"/>
</dbReference>
<comment type="caution">
    <text evidence="2">The sequence shown here is derived from an EMBL/GenBank/DDBJ whole genome shotgun (WGS) entry which is preliminary data.</text>
</comment>
<dbReference type="PANTHER" id="PTHR34846">
    <property type="entry name" value="4-CARBOXYMUCONOLACTONE DECARBOXYLASE FAMILY PROTEIN (AFU_ORTHOLOGUE AFUA_6G11590)"/>
    <property type="match status" value="1"/>
</dbReference>
<dbReference type="Gene3D" id="1.20.1290.10">
    <property type="entry name" value="AhpD-like"/>
    <property type="match status" value="1"/>
</dbReference>
<dbReference type="SUPFAM" id="SSF69118">
    <property type="entry name" value="AhpD-like"/>
    <property type="match status" value="1"/>
</dbReference>
<feature type="transmembrane region" description="Helical" evidence="1">
    <location>
        <begin position="148"/>
        <end position="169"/>
    </location>
</feature>
<protein>
    <submittedName>
        <fullName evidence="2">Carboxymuconolactone decarboxylase family protein</fullName>
    </submittedName>
</protein>
<gene>
    <name evidence="2" type="ORF">F5985_07920</name>
</gene>
<dbReference type="EMBL" id="VYSB01000007">
    <property type="protein sequence ID" value="MYZ52062.1"/>
    <property type="molecule type" value="Genomic_DNA"/>
</dbReference>
<evidence type="ECO:0000256" key="1">
    <source>
        <dbReference type="SAM" id="Phobius"/>
    </source>
</evidence>
<organism evidence="2 3">
    <name type="scientific">Malikia spinosa</name>
    <dbReference type="NCBI Taxonomy" id="86180"/>
    <lineage>
        <taxon>Bacteria</taxon>
        <taxon>Pseudomonadati</taxon>
        <taxon>Pseudomonadota</taxon>
        <taxon>Betaproteobacteria</taxon>
        <taxon>Burkholderiales</taxon>
        <taxon>Comamonadaceae</taxon>
        <taxon>Malikia</taxon>
    </lineage>
</organism>
<dbReference type="PANTHER" id="PTHR34846:SF5">
    <property type="entry name" value="CARBOXYMUCONOLACTONE DECARBOXYLASE-LIKE DOMAIN-CONTAINING PROTEIN"/>
    <property type="match status" value="1"/>
</dbReference>
<evidence type="ECO:0000313" key="2">
    <source>
        <dbReference type="EMBL" id="MYZ52062.1"/>
    </source>
</evidence>
<sequence>MQSRLPLPEISRFDTAQRAVHDSILSTRGNLSGPFLAWMHSPELASHAEKLGAFCRYQTGFTLVESELLILCVAARFQCLGEQQIHEPIAQQAGLSPELIASLRRGASPGLTDERQRLLHLLATELLDTHRIGAELYRQGIAAFGERGMVELVGIMGYYALVAMTLNAFEMRMA</sequence>
<keyword evidence="1" id="KW-0812">Transmembrane</keyword>